<organism evidence="1 2">
    <name type="scientific">Pilimelia terevasa</name>
    <dbReference type="NCBI Taxonomy" id="53372"/>
    <lineage>
        <taxon>Bacteria</taxon>
        <taxon>Bacillati</taxon>
        <taxon>Actinomycetota</taxon>
        <taxon>Actinomycetes</taxon>
        <taxon>Micromonosporales</taxon>
        <taxon>Micromonosporaceae</taxon>
        <taxon>Pilimelia</taxon>
    </lineage>
</organism>
<accession>A0A8J3BR38</accession>
<gene>
    <name evidence="1" type="ORF">GCM10010124_40710</name>
</gene>
<protein>
    <submittedName>
        <fullName evidence="1">Uncharacterized protein</fullName>
    </submittedName>
</protein>
<evidence type="ECO:0000313" key="1">
    <source>
        <dbReference type="EMBL" id="GGK43769.1"/>
    </source>
</evidence>
<proteinExistence type="predicted"/>
<name>A0A8J3BR38_9ACTN</name>
<dbReference type="EMBL" id="BMQC01000027">
    <property type="protein sequence ID" value="GGK43769.1"/>
    <property type="molecule type" value="Genomic_DNA"/>
</dbReference>
<dbReference type="Proteomes" id="UP000662200">
    <property type="component" value="Unassembled WGS sequence"/>
</dbReference>
<keyword evidence="2" id="KW-1185">Reference proteome</keyword>
<evidence type="ECO:0000313" key="2">
    <source>
        <dbReference type="Proteomes" id="UP000662200"/>
    </source>
</evidence>
<comment type="caution">
    <text evidence="1">The sequence shown here is derived from an EMBL/GenBank/DDBJ whole genome shotgun (WGS) entry which is preliminary data.</text>
</comment>
<sequence length="275" mass="27945">MRASVACLGTVAAIADFGAARPASAGLLDQIRARFELLSAGPDPLTVDGAALGHGLPPRRIGLPELTAILLHPATSFAARDAVWRNLIDRARTGGPGWVVGAVGVALPGLRTITGRLARAFDGDVAATVVAEFVAVLRTLDPGPIQVVAGLLNATHAAARASLRAATPAHCGEGNFAPVSTVPPAPFGHPDFVLARAVHTGVITGGEAELIGVTRLEDVPVAAYAARLGVSASLIYKRRTAAEGRLVAALRGGELADDIADVVADATGTLAVERP</sequence>
<reference evidence="1" key="1">
    <citation type="journal article" date="2014" name="Int. J. Syst. Evol. Microbiol.">
        <title>Complete genome sequence of Corynebacterium casei LMG S-19264T (=DSM 44701T), isolated from a smear-ripened cheese.</title>
        <authorList>
            <consortium name="US DOE Joint Genome Institute (JGI-PGF)"/>
            <person name="Walter F."/>
            <person name="Albersmeier A."/>
            <person name="Kalinowski J."/>
            <person name="Ruckert C."/>
        </authorList>
    </citation>
    <scope>NUCLEOTIDE SEQUENCE</scope>
    <source>
        <strain evidence="1">JCM 3091</strain>
    </source>
</reference>
<dbReference type="AlphaFoldDB" id="A0A8J3BR38"/>
<reference evidence="1" key="2">
    <citation type="submission" date="2020-09" db="EMBL/GenBank/DDBJ databases">
        <authorList>
            <person name="Sun Q."/>
            <person name="Ohkuma M."/>
        </authorList>
    </citation>
    <scope>NUCLEOTIDE SEQUENCE</scope>
    <source>
        <strain evidence="1">JCM 3091</strain>
    </source>
</reference>
<dbReference type="RefSeq" id="WP_229789961.1">
    <property type="nucleotide sequence ID" value="NZ_BMQC01000027.1"/>
</dbReference>